<evidence type="ECO:0000313" key="1">
    <source>
        <dbReference type="EMBL" id="AOJ09628.1"/>
    </source>
</evidence>
<organism evidence="1 2">
    <name type="scientific">Burkholderia mayonis</name>
    <dbReference type="NCBI Taxonomy" id="1385591"/>
    <lineage>
        <taxon>Bacteria</taxon>
        <taxon>Pseudomonadati</taxon>
        <taxon>Pseudomonadota</taxon>
        <taxon>Betaproteobacteria</taxon>
        <taxon>Burkholderiales</taxon>
        <taxon>Burkholderiaceae</taxon>
        <taxon>Burkholderia</taxon>
        <taxon>pseudomallei group</taxon>
    </lineage>
</organism>
<protein>
    <recommendedName>
        <fullName evidence="3">Phosphopentomutase</fullName>
    </recommendedName>
</protein>
<name>A0A1B4G152_9BURK</name>
<accession>A0A1B4G152</accession>
<dbReference type="AlphaFoldDB" id="A0A1B4G152"/>
<evidence type="ECO:0000313" key="2">
    <source>
        <dbReference type="Proteomes" id="UP000067711"/>
    </source>
</evidence>
<dbReference type="Pfam" id="PF10065">
    <property type="entry name" value="DUF2303"/>
    <property type="match status" value="1"/>
</dbReference>
<dbReference type="InterPro" id="IPR019276">
    <property type="entry name" value="DUF2303"/>
</dbReference>
<evidence type="ECO:0008006" key="3">
    <source>
        <dbReference type="Google" id="ProtNLM"/>
    </source>
</evidence>
<dbReference type="EMBL" id="CP013389">
    <property type="protein sequence ID" value="AOJ09628.1"/>
    <property type="molecule type" value="Genomic_DNA"/>
</dbReference>
<sequence>MEKTDTQTALDAGAALAAHRDVNGTPVAIMPDGYHHCELDHLLDRPTRHSGTATLLDAASFIAYVNEFKGGAELKAGRLSARLYYRIEPKPQFVAVLNDNTGDAPAWGDFRAEYDAPLSKEWLTWTGSDQKHMTQEEFALFIERNLPDVNVPPAADMLEIASTLQAKKGVEFASGTRLANGELQFKFEETIAASAGQKGQFSVPERIEIVIPVFDGSKVGDRLVAKFRYRLNGPKLTMWYELDRPHKVLELAVADLHQQIAEGTGLHAFKGVPSKD</sequence>
<reference evidence="1 2" key="1">
    <citation type="submission" date="2015-12" db="EMBL/GenBank/DDBJ databases">
        <title>Diversity of Burkholderia near neighbor genomes.</title>
        <authorList>
            <person name="Sahl J."/>
            <person name="Wagner D."/>
            <person name="Keim P."/>
        </authorList>
    </citation>
    <scope>NUCLEOTIDE SEQUENCE [LARGE SCALE GENOMIC DNA]</scope>
    <source>
        <strain evidence="1 2">BDU8</strain>
    </source>
</reference>
<proteinExistence type="predicted"/>
<gene>
    <name evidence="1" type="ORF">WS71_20125</name>
</gene>
<dbReference type="RefSeq" id="WP_066491590.1">
    <property type="nucleotide sequence ID" value="NZ_CP013389.1"/>
</dbReference>
<dbReference type="Proteomes" id="UP000067711">
    <property type="component" value="Chromosome 1"/>
</dbReference>